<keyword evidence="2" id="KW-1185">Reference proteome</keyword>
<reference evidence="1 2" key="1">
    <citation type="submission" date="2013-07" db="EMBL/GenBank/DDBJ databases">
        <authorList>
            <person name="Genoscope - CEA"/>
        </authorList>
    </citation>
    <scope>NUCLEOTIDE SEQUENCE [LARGE SCALE GENOMIC DNA]</scope>
    <source>
        <strain evidence="1 2">G6</strain>
    </source>
</reference>
<dbReference type="Proteomes" id="UP000032735">
    <property type="component" value="Chromosome"/>
</dbReference>
<evidence type="ECO:0000313" key="1">
    <source>
        <dbReference type="EMBL" id="CDG21782.1"/>
    </source>
</evidence>
<name>A0A068R3F9_9GAMM</name>
<dbReference type="EMBL" id="FO704551">
    <property type="protein sequence ID" value="CDG21782.1"/>
    <property type="molecule type" value="Genomic_DNA"/>
</dbReference>
<organism evidence="1 2">
    <name type="scientific">Xenorhabdus poinarii G6</name>
    <dbReference type="NCBI Taxonomy" id="1354304"/>
    <lineage>
        <taxon>Bacteria</taxon>
        <taxon>Pseudomonadati</taxon>
        <taxon>Pseudomonadota</taxon>
        <taxon>Gammaproteobacteria</taxon>
        <taxon>Enterobacterales</taxon>
        <taxon>Morganellaceae</taxon>
        <taxon>Xenorhabdus</taxon>
    </lineage>
</organism>
<dbReference type="KEGG" id="xpo:XPG1_2127"/>
<dbReference type="HOGENOM" id="CLU_2605261_0_0_6"/>
<proteinExistence type="predicted"/>
<evidence type="ECO:0000313" key="2">
    <source>
        <dbReference type="Proteomes" id="UP000032735"/>
    </source>
</evidence>
<dbReference type="AlphaFoldDB" id="A0A068R3F9"/>
<gene>
    <name evidence="1" type="ORF">XPG1_2127</name>
</gene>
<protein>
    <submittedName>
        <fullName evidence="1">Uncharacterized protein</fullName>
    </submittedName>
</protein>
<sequence>MYRLSGWLWKRKWGNCLKLAPKMTDSIEKTILSKYRARIATPNHSYNRYPGAKFDEWALNVLFIRQQEKTKQKEKHPSR</sequence>
<dbReference type="STRING" id="1354304.XPG1_2127"/>
<accession>A0A068R3F9</accession>